<dbReference type="InterPro" id="IPR036361">
    <property type="entry name" value="SAP_dom_sf"/>
</dbReference>
<name>A0ABY6MY77_9ALTE</name>
<keyword evidence="2" id="KW-0238">DNA-binding</keyword>
<organism evidence="2 3">
    <name type="scientific">Alkalimarinus alittae</name>
    <dbReference type="NCBI Taxonomy" id="2961619"/>
    <lineage>
        <taxon>Bacteria</taxon>
        <taxon>Pseudomonadati</taxon>
        <taxon>Pseudomonadota</taxon>
        <taxon>Gammaproteobacteria</taxon>
        <taxon>Alteromonadales</taxon>
        <taxon>Alteromonadaceae</taxon>
        <taxon>Alkalimarinus</taxon>
    </lineage>
</organism>
<dbReference type="Proteomes" id="UP001163739">
    <property type="component" value="Chromosome"/>
</dbReference>
<reference evidence="2" key="1">
    <citation type="submission" date="2022-06" db="EMBL/GenBank/DDBJ databases">
        <title>Alkalimarinus sp. nov., isolated from gut of a Alitta virens.</title>
        <authorList>
            <person name="Yang A.I."/>
            <person name="Shin N.-R."/>
        </authorList>
    </citation>
    <scope>NUCLEOTIDE SEQUENCE</scope>
    <source>
        <strain evidence="2">A2M4</strain>
    </source>
</reference>
<evidence type="ECO:0000256" key="1">
    <source>
        <dbReference type="SAM" id="MobiDB-lite"/>
    </source>
</evidence>
<accession>A0ABY6MY77</accession>
<feature type="region of interest" description="Disordered" evidence="1">
    <location>
        <begin position="80"/>
        <end position="175"/>
    </location>
</feature>
<dbReference type="EMBL" id="CP100390">
    <property type="protein sequence ID" value="UZE94755.1"/>
    <property type="molecule type" value="Genomic_DNA"/>
</dbReference>
<evidence type="ECO:0000313" key="3">
    <source>
        <dbReference type="Proteomes" id="UP001163739"/>
    </source>
</evidence>
<dbReference type="InterPro" id="IPR018668">
    <property type="entry name" value="DNA-binding_VF530-like"/>
</dbReference>
<feature type="compositionally biased region" description="Low complexity" evidence="1">
    <location>
        <begin position="120"/>
        <end position="132"/>
    </location>
</feature>
<dbReference type="RefSeq" id="WP_265046249.1">
    <property type="nucleotide sequence ID" value="NZ_CP100390.1"/>
</dbReference>
<proteinExistence type="predicted"/>
<dbReference type="Pfam" id="PF09905">
    <property type="entry name" value="VF530"/>
    <property type="match status" value="1"/>
</dbReference>
<protein>
    <submittedName>
        <fullName evidence="2">VF530 family DNA-binding protein</fullName>
    </submittedName>
</protein>
<evidence type="ECO:0000313" key="2">
    <source>
        <dbReference type="EMBL" id="UZE94755.1"/>
    </source>
</evidence>
<gene>
    <name evidence="2" type="ORF">NKI27_11770</name>
</gene>
<dbReference type="GO" id="GO:0003677">
    <property type="term" value="F:DNA binding"/>
    <property type="evidence" value="ECO:0007669"/>
    <property type="project" value="UniProtKB-KW"/>
</dbReference>
<keyword evidence="3" id="KW-1185">Reference proteome</keyword>
<dbReference type="Gene3D" id="1.10.720.30">
    <property type="entry name" value="SAP domain"/>
    <property type="match status" value="1"/>
</dbReference>
<sequence>MNDEVNYKNNPLHGLSLKNLLIELVDYYGFEILFAYLNINCFKTNPSIESSVKFLKKTDWAREKVESFYLYQFKNLPNASSEQFSVPPRDRIVPEGHTPGEPAELSFEDAERLREKQAKKAAAYRSSSASGKKYGGQRSGGYASSRGGERSHPKPASSPNSNDGGRVDPWANSRK</sequence>
<feature type="compositionally biased region" description="Basic and acidic residues" evidence="1">
    <location>
        <begin position="109"/>
        <end position="118"/>
    </location>
</feature>